<dbReference type="Proteomes" id="UP000076296">
    <property type="component" value="Unassembled WGS sequence"/>
</dbReference>
<protein>
    <recommendedName>
        <fullName evidence="3">Restriction endonuclease</fullName>
    </recommendedName>
</protein>
<gene>
    <name evidence="1" type="ORF">LV35_02833</name>
</gene>
<evidence type="ECO:0000313" key="1">
    <source>
        <dbReference type="EMBL" id="KZA14374.1"/>
    </source>
</evidence>
<dbReference type="RefSeq" id="WP_001283442.1">
    <property type="nucleotide sequence ID" value="NZ_BHFY01000109.1"/>
</dbReference>
<organism evidence="1 2">
    <name type="scientific">Acinetobacter baumannii</name>
    <dbReference type="NCBI Taxonomy" id="470"/>
    <lineage>
        <taxon>Bacteria</taxon>
        <taxon>Pseudomonadati</taxon>
        <taxon>Pseudomonadota</taxon>
        <taxon>Gammaproteobacteria</taxon>
        <taxon>Moraxellales</taxon>
        <taxon>Moraxellaceae</taxon>
        <taxon>Acinetobacter</taxon>
        <taxon>Acinetobacter calcoaceticus/baumannii complex</taxon>
    </lineage>
</organism>
<name>A0A0M3FMB7_ACIBA</name>
<comment type="caution">
    <text evidence="1">The sequence shown here is derived from an EMBL/GenBank/DDBJ whole genome shotgun (WGS) entry which is preliminary data.</text>
</comment>
<reference evidence="1 2" key="1">
    <citation type="submission" date="2016-01" db="EMBL/GenBank/DDBJ databases">
        <title>Draft sequences of Acinetobacter baumannii isolates from wounded military personnel.</title>
        <authorList>
            <person name="Arivett B.A."/>
            <person name="Fiester S.E."/>
            <person name="Ream D.C."/>
            <person name="Actis L.A."/>
        </authorList>
    </citation>
    <scope>NUCLEOTIDE SEQUENCE [LARGE SCALE GENOMIC DNA]</scope>
    <source>
        <strain evidence="1 2">AB2828</strain>
    </source>
</reference>
<proteinExistence type="predicted"/>
<dbReference type="AlphaFoldDB" id="A0A0M3FMB7"/>
<dbReference type="EMBL" id="LRDT01000036">
    <property type="protein sequence ID" value="KZA14374.1"/>
    <property type="molecule type" value="Genomic_DNA"/>
</dbReference>
<accession>A0A0M3FMB7</accession>
<sequence length="217" mass="25211">MSDQGLKVLEALWTLDDPKLKKLVRISTANTYEKFVDCIYDEIDECYSFLCRNKNLYKDFSEDQLTGIIVDRLKEYFIAHHDANVNGHVDFSVEKNNFLWLGEAKIYKGPAYMLEGFYQLNTRYATGERNASYGGVLLYKKIKKKVTLIMDEWKDVLKKQSEIDPENLTNLDFSICNKNNLCLFSTHEHSSVGTVFKVRHMPLDLYLEPQDGDKVPK</sequence>
<evidence type="ECO:0000313" key="2">
    <source>
        <dbReference type="Proteomes" id="UP000076296"/>
    </source>
</evidence>
<evidence type="ECO:0008006" key="3">
    <source>
        <dbReference type="Google" id="ProtNLM"/>
    </source>
</evidence>